<dbReference type="Gene3D" id="3.40.50.80">
    <property type="entry name" value="Nucleotide-binding domain of ferredoxin-NADP reductase (FNR) module"/>
    <property type="match status" value="1"/>
</dbReference>
<proteinExistence type="predicted"/>
<dbReference type="PANTHER" id="PTHR47354">
    <property type="entry name" value="NADH OXIDOREDUCTASE HCR"/>
    <property type="match status" value="1"/>
</dbReference>
<organism evidence="7 8">
    <name type="scientific">Actinoplanes ianthinogenes</name>
    <dbReference type="NCBI Taxonomy" id="122358"/>
    <lineage>
        <taxon>Bacteria</taxon>
        <taxon>Bacillati</taxon>
        <taxon>Actinomycetota</taxon>
        <taxon>Actinomycetes</taxon>
        <taxon>Micromonosporales</taxon>
        <taxon>Micromonosporaceae</taxon>
        <taxon>Actinoplanes</taxon>
    </lineage>
</organism>
<dbReference type="Gene3D" id="1.10.490.10">
    <property type="entry name" value="Globins"/>
    <property type="match status" value="1"/>
</dbReference>
<name>A0ABN6CKS4_9ACTN</name>
<dbReference type="InterPro" id="IPR017938">
    <property type="entry name" value="Riboflavin_synthase-like_b-brl"/>
</dbReference>
<reference evidence="7 8" key="1">
    <citation type="submission" date="2020-08" db="EMBL/GenBank/DDBJ databases">
        <title>Whole genome shotgun sequence of Actinoplanes ianthinogenes NBRC 13996.</title>
        <authorList>
            <person name="Komaki H."/>
            <person name="Tamura T."/>
        </authorList>
    </citation>
    <scope>NUCLEOTIDE SEQUENCE [LARGE SCALE GENOMIC DNA]</scope>
    <source>
        <strain evidence="7 8">NBRC 13996</strain>
    </source>
</reference>
<keyword evidence="3" id="KW-0001">2Fe-2S</keyword>
<dbReference type="PANTHER" id="PTHR47354:SF5">
    <property type="entry name" value="PROTEIN RFBI"/>
    <property type="match status" value="1"/>
</dbReference>
<evidence type="ECO:0000256" key="3">
    <source>
        <dbReference type="ARBA" id="ARBA00022714"/>
    </source>
</evidence>
<keyword evidence="3" id="KW-0479">Metal-binding</keyword>
<feature type="compositionally biased region" description="Low complexity" evidence="5">
    <location>
        <begin position="1"/>
        <end position="14"/>
    </location>
</feature>
<evidence type="ECO:0000259" key="6">
    <source>
        <dbReference type="PROSITE" id="PS51384"/>
    </source>
</evidence>
<comment type="cofactor">
    <cofactor evidence="2">
        <name>FAD</name>
        <dbReference type="ChEBI" id="CHEBI:57692"/>
    </cofactor>
</comment>
<dbReference type="InterPro" id="IPR017927">
    <property type="entry name" value="FAD-bd_FR_type"/>
</dbReference>
<evidence type="ECO:0000256" key="1">
    <source>
        <dbReference type="ARBA" id="ARBA00001970"/>
    </source>
</evidence>
<dbReference type="InterPro" id="IPR001709">
    <property type="entry name" value="Flavoprot_Pyr_Nucl_cyt_Rdtase"/>
</dbReference>
<keyword evidence="8" id="KW-1185">Reference proteome</keyword>
<dbReference type="PRINTS" id="PR00410">
    <property type="entry name" value="PHEHYDRXLASE"/>
</dbReference>
<dbReference type="SUPFAM" id="SSF52343">
    <property type="entry name" value="Ferredoxin reductase-like, C-terminal NADP-linked domain"/>
    <property type="match status" value="1"/>
</dbReference>
<dbReference type="Proteomes" id="UP000676967">
    <property type="component" value="Chromosome"/>
</dbReference>
<evidence type="ECO:0000256" key="2">
    <source>
        <dbReference type="ARBA" id="ARBA00001974"/>
    </source>
</evidence>
<accession>A0ABN6CKS4</accession>
<protein>
    <submittedName>
        <fullName evidence="7">Flavohemoprotein</fullName>
    </submittedName>
</protein>
<dbReference type="CDD" id="cd19753">
    <property type="entry name" value="Mb-like_oxidoreductase"/>
    <property type="match status" value="1"/>
</dbReference>
<comment type="cofactor">
    <cofactor evidence="1">
        <name>heme b</name>
        <dbReference type="ChEBI" id="CHEBI:60344"/>
    </cofactor>
</comment>
<dbReference type="InterPro" id="IPR009050">
    <property type="entry name" value="Globin-like_sf"/>
</dbReference>
<dbReference type="InterPro" id="IPR008333">
    <property type="entry name" value="Cbr1-like_FAD-bd_dom"/>
</dbReference>
<dbReference type="CDD" id="cd06187">
    <property type="entry name" value="O2ase_reductase_like"/>
    <property type="match status" value="1"/>
</dbReference>
<sequence length="424" mass="45564">MTPAPAVPGVAPVRPIGPPGTEFPSVTPAEYAAHFARDTTRRHAGADGMDPGDTRALQDTQRLLSTSLTFAGGVDEVAERLWRALLQAQPDLLTALPGTADSQREQLARALTWLVHRLDDPPAVVAGAGQLGAVLAECGVQWSQLSLVGAALAEAMRAGMAPGAWRQDFDQAWRWAWQHVYEWIVHGGTLIAYQPTVWESEVVGHELRRPDLAVVRLRPFLPMPYRPGQYARVEVDAVPGVWRPYSLAGAVHADDVIELHVRAKTEAGVSGTLVHHTRPGDRIRISRAEGDMGLPAEPGRGMLMIAGDTGVAPMKAMLAELAAVQDTRPAVLFWGVRNLAELYDIDALTALARQAPRATVVPVVAEGSPGPYPSGLVTDAVAAYGEWSRHEVYLAGPPLMLAATSIALRQLGVDPDRIHHDAPE</sequence>
<feature type="region of interest" description="Disordered" evidence="5">
    <location>
        <begin position="1"/>
        <end position="23"/>
    </location>
</feature>
<dbReference type="InterPro" id="IPR001433">
    <property type="entry name" value="OxRdtase_FAD/NAD-bd"/>
</dbReference>
<keyword evidence="3" id="KW-0408">Iron</keyword>
<dbReference type="Pfam" id="PF00175">
    <property type="entry name" value="NAD_binding_1"/>
    <property type="match status" value="1"/>
</dbReference>
<evidence type="ECO:0000256" key="4">
    <source>
        <dbReference type="ARBA" id="ARBA00023014"/>
    </source>
</evidence>
<dbReference type="SUPFAM" id="SSF46458">
    <property type="entry name" value="Globin-like"/>
    <property type="match status" value="1"/>
</dbReference>
<evidence type="ECO:0000313" key="8">
    <source>
        <dbReference type="Proteomes" id="UP000676967"/>
    </source>
</evidence>
<dbReference type="SUPFAM" id="SSF63380">
    <property type="entry name" value="Riboflavin synthase domain-like"/>
    <property type="match status" value="1"/>
</dbReference>
<dbReference type="PROSITE" id="PS51384">
    <property type="entry name" value="FAD_FR"/>
    <property type="match status" value="1"/>
</dbReference>
<dbReference type="PRINTS" id="PR00371">
    <property type="entry name" value="FPNCR"/>
</dbReference>
<dbReference type="EMBL" id="AP023356">
    <property type="protein sequence ID" value="BCJ45623.1"/>
    <property type="molecule type" value="Genomic_DNA"/>
</dbReference>
<dbReference type="InterPro" id="IPR050415">
    <property type="entry name" value="MRET"/>
</dbReference>
<dbReference type="InterPro" id="IPR039261">
    <property type="entry name" value="FNR_nucleotide-bd"/>
</dbReference>
<feature type="domain" description="FAD-binding FR-type" evidence="6">
    <location>
        <begin position="195"/>
        <end position="295"/>
    </location>
</feature>
<dbReference type="Pfam" id="PF00970">
    <property type="entry name" value="FAD_binding_6"/>
    <property type="match status" value="1"/>
</dbReference>
<gene>
    <name evidence="7" type="ORF">Aiant_62800</name>
</gene>
<dbReference type="Gene3D" id="2.40.30.10">
    <property type="entry name" value="Translation factors"/>
    <property type="match status" value="1"/>
</dbReference>
<evidence type="ECO:0000313" key="7">
    <source>
        <dbReference type="EMBL" id="BCJ45623.1"/>
    </source>
</evidence>
<keyword evidence="4" id="KW-0411">Iron-sulfur</keyword>
<dbReference type="InterPro" id="IPR012292">
    <property type="entry name" value="Globin/Proto"/>
</dbReference>
<evidence type="ECO:0000256" key="5">
    <source>
        <dbReference type="SAM" id="MobiDB-lite"/>
    </source>
</evidence>